<dbReference type="RefSeq" id="WP_135182470.1">
    <property type="nucleotide sequence ID" value="NZ_JADGKZ010000014.1"/>
</dbReference>
<gene>
    <name evidence="1" type="ORF">E4T82_08830</name>
</gene>
<protein>
    <submittedName>
        <fullName evidence="1">XRE family transcriptional regulator</fullName>
    </submittedName>
</protein>
<sequence>MIEVLSQEEISNLLVTQSRYQISKCTGISEQTLSNYANGLTRIERMSYENVLKLTEYVKEIIE</sequence>
<dbReference type="Proteomes" id="UP000297253">
    <property type="component" value="Unassembled WGS sequence"/>
</dbReference>
<comment type="caution">
    <text evidence="1">The sequence shown here is derived from an EMBL/GenBank/DDBJ whole genome shotgun (WGS) entry which is preliminary data.</text>
</comment>
<evidence type="ECO:0000313" key="2">
    <source>
        <dbReference type="Proteomes" id="UP000297253"/>
    </source>
</evidence>
<accession>A0A4Y9JBA7</accession>
<evidence type="ECO:0000313" key="1">
    <source>
        <dbReference type="EMBL" id="TFU97204.1"/>
    </source>
</evidence>
<organism evidence="1 2">
    <name type="scientific">Streptococcus cuniculi</name>
    <dbReference type="NCBI Taxonomy" id="1432788"/>
    <lineage>
        <taxon>Bacteria</taxon>
        <taxon>Bacillati</taxon>
        <taxon>Bacillota</taxon>
        <taxon>Bacilli</taxon>
        <taxon>Lactobacillales</taxon>
        <taxon>Streptococcaceae</taxon>
        <taxon>Streptococcus</taxon>
    </lineage>
</organism>
<name>A0A4Y9JBA7_9STRE</name>
<reference evidence="1 2" key="1">
    <citation type="submission" date="2019-03" db="EMBL/GenBank/DDBJ databases">
        <title>Diversity of the mouse oral microbiome.</title>
        <authorList>
            <person name="Joseph S."/>
            <person name="Aduse-Opoku J."/>
            <person name="Curtis M."/>
            <person name="Wade W."/>
            <person name="Hashim A."/>
        </authorList>
    </citation>
    <scope>NUCLEOTIDE SEQUENCE [LARGE SCALE GENOMIC DNA]</scope>
    <source>
        <strain evidence="1 2">WM131</strain>
    </source>
</reference>
<dbReference type="AlphaFoldDB" id="A0A4Y9JBA7"/>
<dbReference type="EMBL" id="SPPD01000014">
    <property type="protein sequence ID" value="TFU97204.1"/>
    <property type="molecule type" value="Genomic_DNA"/>
</dbReference>
<proteinExistence type="predicted"/>
<dbReference type="OrthoDB" id="2224691at2"/>